<gene>
    <name evidence="1" type="ORF">METZ01_LOCUS16699</name>
</gene>
<organism evidence="1">
    <name type="scientific">marine metagenome</name>
    <dbReference type="NCBI Taxonomy" id="408172"/>
    <lineage>
        <taxon>unclassified sequences</taxon>
        <taxon>metagenomes</taxon>
        <taxon>ecological metagenomes</taxon>
    </lineage>
</organism>
<accession>A0A381PA36</accession>
<protein>
    <submittedName>
        <fullName evidence="1">Uncharacterized protein</fullName>
    </submittedName>
</protein>
<evidence type="ECO:0000313" key="1">
    <source>
        <dbReference type="EMBL" id="SUZ63845.1"/>
    </source>
</evidence>
<reference evidence="1" key="1">
    <citation type="submission" date="2018-05" db="EMBL/GenBank/DDBJ databases">
        <authorList>
            <person name="Lanie J.A."/>
            <person name="Ng W.-L."/>
            <person name="Kazmierczak K.M."/>
            <person name="Andrzejewski T.M."/>
            <person name="Davidsen T.M."/>
            <person name="Wayne K.J."/>
            <person name="Tettelin H."/>
            <person name="Glass J.I."/>
            <person name="Rusch D."/>
            <person name="Podicherti R."/>
            <person name="Tsui H.-C.T."/>
            <person name="Winkler M.E."/>
        </authorList>
    </citation>
    <scope>NUCLEOTIDE SEQUENCE</scope>
</reference>
<dbReference type="EMBL" id="UINC01000927">
    <property type="protein sequence ID" value="SUZ63845.1"/>
    <property type="molecule type" value="Genomic_DNA"/>
</dbReference>
<dbReference type="AlphaFoldDB" id="A0A381PA36"/>
<sequence length="226" mass="24588">VSTLAHIFEAEGIATIALGSIKSQIEATAPPRGLWCDFPLGRPLGVPSDSEFQHRVLARAFELLDSSEPIFAEYDVSIIDDETEVMACPMPPRHDPDLHPAIDEVNGLQPAYERSIAQYGNRIGAGRAIQADEITIAIEAFVKIAEGTPWKEAGVPGIPSRVSQDIRGYYETAALALSDHAPSAWAGTRWFLDETEAGKVVMAARQAMADADEPNPIWFYMAPGDR</sequence>
<name>A0A381PA36_9ZZZZ</name>
<feature type="non-terminal residue" evidence="1">
    <location>
        <position position="1"/>
    </location>
</feature>
<proteinExistence type="predicted"/>